<dbReference type="InterPro" id="IPR013057">
    <property type="entry name" value="AA_transpt_TM"/>
</dbReference>
<feature type="transmembrane region" description="Helical" evidence="7">
    <location>
        <begin position="658"/>
        <end position="675"/>
    </location>
</feature>
<dbReference type="PANTHER" id="PTHR22950">
    <property type="entry name" value="AMINO ACID TRANSPORTER"/>
    <property type="match status" value="1"/>
</dbReference>
<comment type="subcellular location">
    <subcellularLocation>
        <location evidence="1">Membrane</location>
        <topology evidence="1">Multi-pass membrane protein</topology>
    </subcellularLocation>
</comment>
<evidence type="ECO:0000256" key="2">
    <source>
        <dbReference type="ARBA" id="ARBA00008066"/>
    </source>
</evidence>
<dbReference type="EMBL" id="AYKW01000003">
    <property type="protein sequence ID" value="PIL35380.1"/>
    <property type="molecule type" value="Genomic_DNA"/>
</dbReference>
<feature type="transmembrane region" description="Helical" evidence="7">
    <location>
        <begin position="612"/>
        <end position="637"/>
    </location>
</feature>
<dbReference type="GO" id="GO:0015179">
    <property type="term" value="F:L-amino acid transmembrane transporter activity"/>
    <property type="evidence" value="ECO:0007669"/>
    <property type="project" value="TreeGrafter"/>
</dbReference>
<evidence type="ECO:0000313" key="9">
    <source>
        <dbReference type="EMBL" id="PIL35380.1"/>
    </source>
</evidence>
<feature type="domain" description="Amino acid transporter transmembrane" evidence="8">
    <location>
        <begin position="354"/>
        <end position="735"/>
    </location>
</feature>
<keyword evidence="3 7" id="KW-0812">Transmembrane</keyword>
<evidence type="ECO:0000256" key="5">
    <source>
        <dbReference type="ARBA" id="ARBA00023136"/>
    </source>
</evidence>
<feature type="transmembrane region" description="Helical" evidence="7">
    <location>
        <begin position="470"/>
        <end position="488"/>
    </location>
</feature>
<feature type="transmembrane region" description="Helical" evidence="7">
    <location>
        <begin position="569"/>
        <end position="592"/>
    </location>
</feature>
<evidence type="ECO:0000256" key="6">
    <source>
        <dbReference type="SAM" id="MobiDB-lite"/>
    </source>
</evidence>
<dbReference type="STRING" id="1077348.A0A2G8SNQ0"/>
<evidence type="ECO:0000313" key="10">
    <source>
        <dbReference type="Proteomes" id="UP000230002"/>
    </source>
</evidence>
<organism evidence="9 10">
    <name type="scientific">Ganoderma sinense ZZ0214-1</name>
    <dbReference type="NCBI Taxonomy" id="1077348"/>
    <lineage>
        <taxon>Eukaryota</taxon>
        <taxon>Fungi</taxon>
        <taxon>Dikarya</taxon>
        <taxon>Basidiomycota</taxon>
        <taxon>Agaricomycotina</taxon>
        <taxon>Agaricomycetes</taxon>
        <taxon>Polyporales</taxon>
        <taxon>Polyporaceae</taxon>
        <taxon>Ganoderma</taxon>
    </lineage>
</organism>
<keyword evidence="4 7" id="KW-1133">Transmembrane helix</keyword>
<dbReference type="Pfam" id="PF01490">
    <property type="entry name" value="Aa_trans"/>
    <property type="match status" value="1"/>
</dbReference>
<evidence type="ECO:0000256" key="4">
    <source>
        <dbReference type="ARBA" id="ARBA00022989"/>
    </source>
</evidence>
<sequence length="764" mass="83075">MSSPSASKPFDIPSPRRQTPLNAEGTPPAFGTPNLGISASPSPRFLRAQYTGTPPPPNIPPRSTATPIGTPRTPLNYLPSLAGEPSSYGSRGLVGAPGSRPSGVAQGALVDNPFDDLTDEEKARVLRKHLVSREERQNNAAGPSDPVPGASSRAESESGNLSKRSSFSQFRVQREDTEPFPVPYDAPGADITHNIYKWQADKRRQAARPRSASFAGSTHAEPVHPAFEHIHEPGGFRRTYVLMNDPERATEPQMVRNFIEFLYIFGHFAGEDLEEIEEEDELEEEGEVPGAETSPLLGRSPYDADRFGQPSLTVATTRGPAARKATERSPLLTRSAVRSRSRRRMSSVGPHGDATVTDAILMLLKSFVGTGILFLGKAFFNGGILFSSAVLTFIALISLYSFLLLVKTKFVVSGSFGDIGGTLYGPWMRYAILTSITVSQLGFVSAYTIFVSENLQSFVLAITNCAKLLGIQYFILLQMVIFLPLALIRNLAKLSTTALIADAFILAGLIYIFGSEAGIIARNGIAKVELFNAKDWPLLIGTAVFSFEGIGLIIPITDAMKEPRKFPKVLTGVMLFLMVLFCGGGVMSYLTFGAEVQTVVIVNLDTTSKFTQAVQFLYSLAILLSVPLQLFPAVRIMENGIFERSGKQSTLVKWQKNFFRLCVVIFCGALSYFGAADLDKFVAFVGSFACVPLCYVYPAMLHYKACARTRKQKLADIALMIFGTIAAAYTTIQTVRLMAEPAPAEPPTLGQCGHSEDPLRVLGF</sequence>
<feature type="transmembrane region" description="Helical" evidence="7">
    <location>
        <begin position="427"/>
        <end position="450"/>
    </location>
</feature>
<evidence type="ECO:0000256" key="3">
    <source>
        <dbReference type="ARBA" id="ARBA00022692"/>
    </source>
</evidence>
<feature type="compositionally biased region" description="Acidic residues" evidence="6">
    <location>
        <begin position="276"/>
        <end position="287"/>
    </location>
</feature>
<evidence type="ECO:0000259" key="8">
    <source>
        <dbReference type="Pfam" id="PF01490"/>
    </source>
</evidence>
<evidence type="ECO:0000256" key="7">
    <source>
        <dbReference type="SAM" id="Phobius"/>
    </source>
</evidence>
<feature type="compositionally biased region" description="Polar residues" evidence="6">
    <location>
        <begin position="157"/>
        <end position="171"/>
    </location>
</feature>
<keyword evidence="5 7" id="KW-0472">Membrane</keyword>
<dbReference type="GO" id="GO:0005774">
    <property type="term" value="C:vacuolar membrane"/>
    <property type="evidence" value="ECO:0007669"/>
    <property type="project" value="TreeGrafter"/>
</dbReference>
<feature type="transmembrane region" description="Helical" evidence="7">
    <location>
        <begin position="714"/>
        <end position="732"/>
    </location>
</feature>
<feature type="transmembrane region" description="Helical" evidence="7">
    <location>
        <begin position="536"/>
        <end position="557"/>
    </location>
</feature>
<comment type="caution">
    <text evidence="9">The sequence shown here is derived from an EMBL/GenBank/DDBJ whole genome shotgun (WGS) entry which is preliminary data.</text>
</comment>
<protein>
    <submittedName>
        <fullName evidence="9">Transporter</fullName>
    </submittedName>
</protein>
<feature type="region of interest" description="Disordered" evidence="6">
    <location>
        <begin position="1"/>
        <end position="186"/>
    </location>
</feature>
<proteinExistence type="inferred from homology"/>
<keyword evidence="10" id="KW-1185">Reference proteome</keyword>
<reference evidence="9 10" key="1">
    <citation type="journal article" date="2015" name="Sci. Rep.">
        <title>Chromosome-level genome map provides insights into diverse defense mechanisms in the medicinal fungus Ganoderma sinense.</title>
        <authorList>
            <person name="Zhu Y."/>
            <person name="Xu J."/>
            <person name="Sun C."/>
            <person name="Zhou S."/>
            <person name="Xu H."/>
            <person name="Nelson D.R."/>
            <person name="Qian J."/>
            <person name="Song J."/>
            <person name="Luo H."/>
            <person name="Xiang L."/>
            <person name="Li Y."/>
            <person name="Xu Z."/>
            <person name="Ji A."/>
            <person name="Wang L."/>
            <person name="Lu S."/>
            <person name="Hayward A."/>
            <person name="Sun W."/>
            <person name="Li X."/>
            <person name="Schwartz D.C."/>
            <person name="Wang Y."/>
            <person name="Chen S."/>
        </authorList>
    </citation>
    <scope>NUCLEOTIDE SEQUENCE [LARGE SCALE GENOMIC DNA]</scope>
    <source>
        <strain evidence="9 10">ZZ0214-1</strain>
    </source>
</reference>
<feature type="transmembrane region" description="Helical" evidence="7">
    <location>
        <begin position="681"/>
        <end position="702"/>
    </location>
</feature>
<evidence type="ECO:0000256" key="1">
    <source>
        <dbReference type="ARBA" id="ARBA00004141"/>
    </source>
</evidence>
<name>A0A2G8SNQ0_9APHY</name>
<feature type="region of interest" description="Disordered" evidence="6">
    <location>
        <begin position="276"/>
        <end position="301"/>
    </location>
</feature>
<comment type="similarity">
    <text evidence="2">Belongs to the amino acid/polyamine transporter 2 family.</text>
</comment>
<dbReference type="OrthoDB" id="1684102at2759"/>
<dbReference type="PANTHER" id="PTHR22950:SF666">
    <property type="entry name" value="VACUOLAR AMINO ACID TRANSPORTER 4"/>
    <property type="match status" value="1"/>
</dbReference>
<dbReference type="AlphaFoldDB" id="A0A2G8SNQ0"/>
<feature type="transmembrane region" description="Helical" evidence="7">
    <location>
        <begin position="500"/>
        <end position="521"/>
    </location>
</feature>
<dbReference type="Proteomes" id="UP000230002">
    <property type="component" value="Unassembled WGS sequence"/>
</dbReference>
<gene>
    <name evidence="9" type="ORF">GSI_02106</name>
</gene>
<accession>A0A2G8SNQ0</accession>
<feature type="transmembrane region" description="Helical" evidence="7">
    <location>
        <begin position="386"/>
        <end position="406"/>
    </location>
</feature>